<dbReference type="Gene3D" id="3.40.50.1820">
    <property type="entry name" value="alpha/beta hydrolase"/>
    <property type="match status" value="1"/>
</dbReference>
<dbReference type="GO" id="GO:0004252">
    <property type="term" value="F:serine-type endopeptidase activity"/>
    <property type="evidence" value="ECO:0007669"/>
    <property type="project" value="InterPro"/>
</dbReference>
<dbReference type="InterPro" id="IPR023302">
    <property type="entry name" value="Pept_S9A_N"/>
</dbReference>
<dbReference type="Gene3D" id="2.130.10.120">
    <property type="entry name" value="Prolyl oligopeptidase, N-terminal domain"/>
    <property type="match status" value="1"/>
</dbReference>
<feature type="compositionally biased region" description="Low complexity" evidence="1">
    <location>
        <begin position="17"/>
        <end position="29"/>
    </location>
</feature>
<dbReference type="GO" id="GO:0070012">
    <property type="term" value="F:oligopeptidase activity"/>
    <property type="evidence" value="ECO:0007669"/>
    <property type="project" value="TreeGrafter"/>
</dbReference>
<dbReference type="PANTHER" id="PTHR42881">
    <property type="entry name" value="PROLYL ENDOPEPTIDASE"/>
    <property type="match status" value="1"/>
</dbReference>
<proteinExistence type="predicted"/>
<evidence type="ECO:0000313" key="4">
    <source>
        <dbReference type="Proteomes" id="UP000195105"/>
    </source>
</evidence>
<gene>
    <name evidence="3" type="ORF">CA983_11375</name>
</gene>
<dbReference type="InterPro" id="IPR051167">
    <property type="entry name" value="Prolyl_oligopep/macrocyclase"/>
</dbReference>
<reference evidence="3 4" key="1">
    <citation type="submission" date="2017-05" db="EMBL/GenBank/DDBJ databases">
        <title>Biotechnological potential of actinobacteria isolated from South African environments.</title>
        <authorList>
            <person name="Le Roes-Hill M."/>
            <person name="Prins A."/>
            <person name="Durrell K.A."/>
        </authorList>
    </citation>
    <scope>NUCLEOTIDE SEQUENCE [LARGE SCALE GENOMIC DNA]</scope>
    <source>
        <strain evidence="3 4">HMC13</strain>
    </source>
</reference>
<dbReference type="Pfam" id="PF02897">
    <property type="entry name" value="Peptidase_S9_N"/>
    <property type="match status" value="1"/>
</dbReference>
<feature type="domain" description="Peptidase S9A N-terminal" evidence="2">
    <location>
        <begin position="27"/>
        <end position="436"/>
    </location>
</feature>
<evidence type="ECO:0000259" key="2">
    <source>
        <dbReference type="Pfam" id="PF02897"/>
    </source>
</evidence>
<evidence type="ECO:0000256" key="1">
    <source>
        <dbReference type="SAM" id="MobiDB-lite"/>
    </source>
</evidence>
<keyword evidence="4" id="KW-1185">Reference proteome</keyword>
<dbReference type="GO" id="GO:0005829">
    <property type="term" value="C:cytosol"/>
    <property type="evidence" value="ECO:0007669"/>
    <property type="project" value="TreeGrafter"/>
</dbReference>
<feature type="compositionally biased region" description="Polar residues" evidence="1">
    <location>
        <begin position="401"/>
        <end position="410"/>
    </location>
</feature>
<feature type="region of interest" description="Disordered" evidence="1">
    <location>
        <begin position="1"/>
        <end position="30"/>
    </location>
</feature>
<feature type="non-terminal residue" evidence="3">
    <location>
        <position position="479"/>
    </location>
</feature>
<sequence>MASAQQAAGPATPQDPPQSQASPAYPAAARLPLVDELHGRRIPDPYRWLEDDQDPARERWLTEQQQLFAAHAPTWASRQYFRTALEELQQLGGALVPVVTPPVWRGDRRFFLRRDHGAQLPMLLAAEGAHEGQERERVLVDPIALDAAGLTLLSAWRPSWTGRLVAFQLTHRGSESPELRVLDVASGQVADGPLQLGRPTAVAWLPDDSGFYYVTHGSGPDSRGVRLHHLGSNPCADPLIFSTAQAHLSVDISPDGRWLTISSASGAQSGNDLYLAELTGPAGTSPQAPQLRLIHQGSAERTNALLKFGPHGLLYAITDAGAPRGRVCSVNPADAHHQAWSTLITPELDALLTSCTALTDPDSQQPRLLVGTTRGGAARLAVHDAAGRKLADVPTPGTGPGTISNLSTPPGDTGQVWFTYTDFITPPTVYRFCARQGRCIPESAAAGSPATVQPVVRQHTYRSEDGTPVGLYLIEPPHP</sequence>
<dbReference type="PANTHER" id="PTHR42881:SF2">
    <property type="entry name" value="PROLYL ENDOPEPTIDASE"/>
    <property type="match status" value="1"/>
</dbReference>
<feature type="region of interest" description="Disordered" evidence="1">
    <location>
        <begin position="390"/>
        <end position="410"/>
    </location>
</feature>
<dbReference type="EMBL" id="NGFN01000050">
    <property type="protein sequence ID" value="OUD03129.1"/>
    <property type="molecule type" value="Genomic_DNA"/>
</dbReference>
<evidence type="ECO:0000313" key="3">
    <source>
        <dbReference type="EMBL" id="OUD03129.1"/>
    </source>
</evidence>
<organism evidence="3 4">
    <name type="scientific">Streptomyces swartbergensis</name>
    <dbReference type="NCBI Taxonomy" id="487165"/>
    <lineage>
        <taxon>Bacteria</taxon>
        <taxon>Bacillati</taxon>
        <taxon>Actinomycetota</taxon>
        <taxon>Actinomycetes</taxon>
        <taxon>Kitasatosporales</taxon>
        <taxon>Streptomycetaceae</taxon>
        <taxon>Streptomyces</taxon>
    </lineage>
</organism>
<dbReference type="InterPro" id="IPR029058">
    <property type="entry name" value="AB_hydrolase_fold"/>
</dbReference>
<dbReference type="Proteomes" id="UP000195105">
    <property type="component" value="Unassembled WGS sequence"/>
</dbReference>
<protein>
    <recommendedName>
        <fullName evidence="2">Peptidase S9A N-terminal domain-containing protein</fullName>
    </recommendedName>
</protein>
<dbReference type="AlphaFoldDB" id="A0A243S6G8"/>
<name>A0A243S6G8_9ACTN</name>
<comment type="caution">
    <text evidence="3">The sequence shown here is derived from an EMBL/GenBank/DDBJ whole genome shotgun (WGS) entry which is preliminary data.</text>
</comment>
<dbReference type="SUPFAM" id="SSF50993">
    <property type="entry name" value="Peptidase/esterase 'gauge' domain"/>
    <property type="match status" value="1"/>
</dbReference>
<accession>A0A243S6G8</accession>